<dbReference type="EC" id="1.1.1.-" evidence="3"/>
<keyword evidence="4" id="KW-1185">Reference proteome</keyword>
<dbReference type="Gene3D" id="3.20.20.100">
    <property type="entry name" value="NADP-dependent oxidoreductase domain"/>
    <property type="match status" value="1"/>
</dbReference>
<dbReference type="GO" id="GO:0016491">
    <property type="term" value="F:oxidoreductase activity"/>
    <property type="evidence" value="ECO:0007669"/>
    <property type="project" value="UniProtKB-KW"/>
</dbReference>
<dbReference type="InterPro" id="IPR050523">
    <property type="entry name" value="AKR_Detox_Biosynth"/>
</dbReference>
<dbReference type="Pfam" id="PF00248">
    <property type="entry name" value="Aldo_ket_red"/>
    <property type="match status" value="1"/>
</dbReference>
<evidence type="ECO:0000256" key="1">
    <source>
        <dbReference type="ARBA" id="ARBA00023002"/>
    </source>
</evidence>
<accession>A0A7M4DJW6</accession>
<dbReference type="PANTHER" id="PTHR43364:SF4">
    <property type="entry name" value="NAD(P)-LINKED OXIDOREDUCTASE SUPERFAMILY PROTEIN"/>
    <property type="match status" value="1"/>
</dbReference>
<evidence type="ECO:0000313" key="3">
    <source>
        <dbReference type="EMBL" id="VZO37352.1"/>
    </source>
</evidence>
<dbReference type="InterPro" id="IPR036812">
    <property type="entry name" value="NAD(P)_OxRdtase_dom_sf"/>
</dbReference>
<proteinExistence type="predicted"/>
<dbReference type="InterPro" id="IPR023210">
    <property type="entry name" value="NADP_OxRdtase_dom"/>
</dbReference>
<organism evidence="3 4">
    <name type="scientific">Occultella aeris</name>
    <dbReference type="NCBI Taxonomy" id="2761496"/>
    <lineage>
        <taxon>Bacteria</taxon>
        <taxon>Bacillati</taxon>
        <taxon>Actinomycetota</taxon>
        <taxon>Actinomycetes</taxon>
        <taxon>Micrococcales</taxon>
        <taxon>Ruaniaceae</taxon>
        <taxon>Occultella</taxon>
    </lineage>
</organism>
<evidence type="ECO:0000313" key="4">
    <source>
        <dbReference type="Proteomes" id="UP000419743"/>
    </source>
</evidence>
<comment type="caution">
    <text evidence="3">The sequence shown here is derived from an EMBL/GenBank/DDBJ whole genome shotgun (WGS) entry which is preliminary data.</text>
</comment>
<reference evidence="3 4" key="1">
    <citation type="submission" date="2019-11" db="EMBL/GenBank/DDBJ databases">
        <authorList>
            <person name="Criscuolo A."/>
        </authorList>
    </citation>
    <scope>NUCLEOTIDE SEQUENCE [LARGE SCALE GENOMIC DNA]</scope>
    <source>
        <strain evidence="3">CIP111667</strain>
    </source>
</reference>
<dbReference type="RefSeq" id="WP_156741184.1">
    <property type="nucleotide sequence ID" value="NZ_CACRYJ010000034.1"/>
</dbReference>
<protein>
    <submittedName>
        <fullName evidence="3">General stress protein 69</fullName>
        <ecNumber evidence="3">1.1.1.-</ecNumber>
    </submittedName>
</protein>
<evidence type="ECO:0000259" key="2">
    <source>
        <dbReference type="Pfam" id="PF00248"/>
    </source>
</evidence>
<gene>
    <name evidence="3" type="primary">yhdN_4</name>
    <name evidence="3" type="ORF">HALOF300_02426</name>
</gene>
<feature type="domain" description="NADP-dependent oxidoreductase" evidence="2">
    <location>
        <begin position="15"/>
        <end position="317"/>
    </location>
</feature>
<sequence>MERSVLGTSGIRVSRICLGSATFGVAPDATSAGAMVGAALDLGIDFFDTADVYGSTPTFDRPGLPPAGERESAEEILGRALVGHRDDVVLASKSGERRFDATAGLSRRYIAQQVEQSLRRLQTDRIDLYYAHFPDPSTPLEETLAAYDTLIQQGKIRSVALSNHAAWQVTQALWIADDRRLASAPVAAQVQYSLLHRKAERELTSACQKFGLSIVPFAPLHGGLLADLAVLERPVAGDERYGGSRFDDREVAVARALADLADDWGMQMQHLSLAWLLAQPTVASVIVGAETPEELQANASATDINLTAEQVAHLSALTADLAD</sequence>
<dbReference type="AlphaFoldDB" id="A0A7M4DJW6"/>
<dbReference type="Proteomes" id="UP000419743">
    <property type="component" value="Unassembled WGS sequence"/>
</dbReference>
<dbReference type="EMBL" id="CACRYJ010000034">
    <property type="protein sequence ID" value="VZO37352.1"/>
    <property type="molecule type" value="Genomic_DNA"/>
</dbReference>
<dbReference type="SUPFAM" id="SSF51430">
    <property type="entry name" value="NAD(P)-linked oxidoreductase"/>
    <property type="match status" value="1"/>
</dbReference>
<keyword evidence="1 3" id="KW-0560">Oxidoreductase</keyword>
<dbReference type="PANTHER" id="PTHR43364">
    <property type="entry name" value="NADH-SPECIFIC METHYLGLYOXAL REDUCTASE-RELATED"/>
    <property type="match status" value="1"/>
</dbReference>
<name>A0A7M4DJW6_9MICO</name>
<dbReference type="GO" id="GO:0005829">
    <property type="term" value="C:cytosol"/>
    <property type="evidence" value="ECO:0007669"/>
    <property type="project" value="TreeGrafter"/>
</dbReference>